<dbReference type="InterPro" id="IPR015854">
    <property type="entry name" value="ABC_transpr_LolD-like"/>
</dbReference>
<dbReference type="GO" id="GO:0022857">
    <property type="term" value="F:transmembrane transporter activity"/>
    <property type="evidence" value="ECO:0007669"/>
    <property type="project" value="TreeGrafter"/>
</dbReference>
<dbReference type="EMBL" id="DMAI01000473">
    <property type="protein sequence ID" value="HAE51354.1"/>
    <property type="molecule type" value="Genomic_DNA"/>
</dbReference>
<proteinExistence type="inferred from homology"/>
<dbReference type="Proteomes" id="UP000257706">
    <property type="component" value="Unassembled WGS sequence"/>
</dbReference>
<evidence type="ECO:0000259" key="2">
    <source>
        <dbReference type="Pfam" id="PF13304"/>
    </source>
</evidence>
<accession>A0A3B9IU61</accession>
<gene>
    <name evidence="3" type="ORF">DCK97_28475</name>
</gene>
<comment type="similarity">
    <text evidence="1">Belongs to the ABC transporter superfamily.</text>
</comment>
<protein>
    <submittedName>
        <fullName evidence="3">ABC transporter</fullName>
    </submittedName>
</protein>
<dbReference type="GO" id="GO:0089705">
    <property type="term" value="P:protein localization to outer membrane"/>
    <property type="evidence" value="ECO:0007669"/>
    <property type="project" value="TreeGrafter"/>
</dbReference>
<feature type="domain" description="ATPase AAA-type core" evidence="2">
    <location>
        <begin position="6"/>
        <end position="55"/>
    </location>
</feature>
<dbReference type="GO" id="GO:0044874">
    <property type="term" value="P:lipoprotein localization to outer membrane"/>
    <property type="evidence" value="ECO:0007669"/>
    <property type="project" value="TreeGrafter"/>
</dbReference>
<dbReference type="Gene3D" id="3.40.50.300">
    <property type="entry name" value="P-loop containing nucleotide triphosphate hydrolases"/>
    <property type="match status" value="1"/>
</dbReference>
<dbReference type="AlphaFoldDB" id="A0A3B9IU61"/>
<feature type="non-terminal residue" evidence="3">
    <location>
        <position position="1"/>
    </location>
</feature>
<evidence type="ECO:0000313" key="3">
    <source>
        <dbReference type="EMBL" id="HAE51354.1"/>
    </source>
</evidence>
<reference evidence="3 4" key="1">
    <citation type="journal article" date="2018" name="Nat. Biotechnol.">
        <title>A standardized bacterial taxonomy based on genome phylogeny substantially revises the tree of life.</title>
        <authorList>
            <person name="Parks D.H."/>
            <person name="Chuvochina M."/>
            <person name="Waite D.W."/>
            <person name="Rinke C."/>
            <person name="Skarshewski A."/>
            <person name="Chaumeil P.A."/>
            <person name="Hugenholtz P."/>
        </authorList>
    </citation>
    <scope>NUCLEOTIDE SEQUENCE [LARGE SCALE GENOMIC DNA]</scope>
    <source>
        <strain evidence="3">UBA8739</strain>
    </source>
</reference>
<dbReference type="InterPro" id="IPR003959">
    <property type="entry name" value="ATPase_AAA_core"/>
</dbReference>
<evidence type="ECO:0000313" key="4">
    <source>
        <dbReference type="Proteomes" id="UP000257706"/>
    </source>
</evidence>
<organism evidence="3 4">
    <name type="scientific">Tistrella mobilis</name>
    <dbReference type="NCBI Taxonomy" id="171437"/>
    <lineage>
        <taxon>Bacteria</taxon>
        <taxon>Pseudomonadati</taxon>
        <taxon>Pseudomonadota</taxon>
        <taxon>Alphaproteobacteria</taxon>
        <taxon>Geminicoccales</taxon>
        <taxon>Geminicoccaceae</taxon>
        <taxon>Tistrella</taxon>
    </lineage>
</organism>
<dbReference type="InterPro" id="IPR027417">
    <property type="entry name" value="P-loop_NTPase"/>
</dbReference>
<name>A0A3B9IU61_9PROT</name>
<dbReference type="SUPFAM" id="SSF52540">
    <property type="entry name" value="P-loop containing nucleoside triphosphate hydrolases"/>
    <property type="match status" value="1"/>
</dbReference>
<dbReference type="PANTHER" id="PTHR24220">
    <property type="entry name" value="IMPORT ATP-BINDING PROTEIN"/>
    <property type="match status" value="1"/>
</dbReference>
<dbReference type="PANTHER" id="PTHR24220:SF689">
    <property type="entry name" value="LIPOPROTEIN-RELEASING SYSTEM ATP-BINDING PROTEIN LOLD"/>
    <property type="match status" value="1"/>
</dbReference>
<evidence type="ECO:0000256" key="1">
    <source>
        <dbReference type="ARBA" id="ARBA00005417"/>
    </source>
</evidence>
<sequence>VAIARALANRPRLLLADEPTGNLDPETAERVFGLLVSAARDQGVAALIATHNPELAARMDRRVRLDQGRLDHVA</sequence>
<dbReference type="Pfam" id="PF13304">
    <property type="entry name" value="AAA_21"/>
    <property type="match status" value="1"/>
</dbReference>
<dbReference type="GO" id="GO:0005886">
    <property type="term" value="C:plasma membrane"/>
    <property type="evidence" value="ECO:0007669"/>
    <property type="project" value="TreeGrafter"/>
</dbReference>
<comment type="caution">
    <text evidence="3">The sequence shown here is derived from an EMBL/GenBank/DDBJ whole genome shotgun (WGS) entry which is preliminary data.</text>
</comment>